<dbReference type="RefSeq" id="WP_353476543.1">
    <property type="nucleotide sequence ID" value="NZ_CP123389.1"/>
</dbReference>
<dbReference type="AlphaFoldDB" id="A0AAU8AT42"/>
<evidence type="ECO:0000313" key="2">
    <source>
        <dbReference type="EMBL" id="XCC97653.1"/>
    </source>
</evidence>
<reference evidence="2" key="1">
    <citation type="submission" date="2023-02" db="EMBL/GenBank/DDBJ databases">
        <title>Description and genomic characterization of Salipiger bruguierae sp. nov., isolated from the sediment of mangrove plant Bruguiera sexangula.</title>
        <authorList>
            <person name="Long M."/>
        </authorList>
    </citation>
    <scope>NUCLEOTIDE SEQUENCE</scope>
    <source>
        <strain evidence="2">H15</strain>
        <plasmid evidence="2">unnamed4</plasmid>
    </source>
</reference>
<keyword evidence="2" id="KW-0808">Transferase</keyword>
<dbReference type="Gene3D" id="3.40.50.2000">
    <property type="entry name" value="Glycogen Phosphorylase B"/>
    <property type="match status" value="2"/>
</dbReference>
<organism evidence="2">
    <name type="scientific">Alloyangia sp. H15</name>
    <dbReference type="NCBI Taxonomy" id="3029062"/>
    <lineage>
        <taxon>Bacteria</taxon>
        <taxon>Pseudomonadati</taxon>
        <taxon>Pseudomonadota</taxon>
        <taxon>Alphaproteobacteria</taxon>
        <taxon>Rhodobacterales</taxon>
        <taxon>Roseobacteraceae</taxon>
        <taxon>Alloyangia</taxon>
    </lineage>
</organism>
<protein>
    <submittedName>
        <fullName evidence="2">Glycosyltransferase family 4 protein</fullName>
        <ecNumber evidence="2">2.4.-.-</ecNumber>
    </submittedName>
</protein>
<dbReference type="Pfam" id="PF00534">
    <property type="entry name" value="Glycos_transf_1"/>
    <property type="match status" value="1"/>
</dbReference>
<dbReference type="SUPFAM" id="SSF53756">
    <property type="entry name" value="UDP-Glycosyltransferase/glycogen phosphorylase"/>
    <property type="match status" value="1"/>
</dbReference>
<evidence type="ECO:0000259" key="1">
    <source>
        <dbReference type="Pfam" id="PF00534"/>
    </source>
</evidence>
<feature type="domain" description="Glycosyl transferase family 1" evidence="1">
    <location>
        <begin position="229"/>
        <end position="379"/>
    </location>
</feature>
<dbReference type="InterPro" id="IPR001296">
    <property type="entry name" value="Glyco_trans_1"/>
</dbReference>
<proteinExistence type="predicted"/>
<dbReference type="PANTHER" id="PTHR12526">
    <property type="entry name" value="GLYCOSYLTRANSFERASE"/>
    <property type="match status" value="1"/>
</dbReference>
<gene>
    <name evidence="2" type="ORF">PVT71_27505</name>
</gene>
<name>A0AAU8AT42_9RHOB</name>
<keyword evidence="2" id="KW-0328">Glycosyltransferase</keyword>
<accession>A0AAU8AT42</accession>
<dbReference type="EC" id="2.4.-.-" evidence="2"/>
<dbReference type="PANTHER" id="PTHR12526:SF630">
    <property type="entry name" value="GLYCOSYLTRANSFERASE"/>
    <property type="match status" value="1"/>
</dbReference>
<keyword evidence="2" id="KW-0614">Plasmid</keyword>
<dbReference type="CDD" id="cd03801">
    <property type="entry name" value="GT4_PimA-like"/>
    <property type="match status" value="1"/>
</dbReference>
<dbReference type="GO" id="GO:0016757">
    <property type="term" value="F:glycosyltransferase activity"/>
    <property type="evidence" value="ECO:0007669"/>
    <property type="project" value="UniProtKB-KW"/>
</dbReference>
<sequence>MAAPDRIVLLNDFSRAEGGAGYLATTLAAGLSARGLRVTFIAGDTIEQGLPEGVEPVAIGGHALLDGPARSAALRGLDNRTAAAAVGRWISENDTPGTVYHLHNWSNIFSPSVFDALAPVRDRLVIHAHDFFLACPNGAYLDFQRDEICGRTPLSTGCIAVNCDKRSYSHKLWRAARQGVLQRKLRPHLPFARFVTIHEATVPLLRRAITPAHMHVIRNPVTAFASPVPAPEAQRRFVHIGRIQKLKGVFEIAAAGERLGLRIDFFGGGEDLDEMVRRHPSHAYHGWTDRDTIGKAMQTVRAVIVGTKSPEPFCLAAFEAAATGLPLILSDAILAAPELAGTGAAIMFRAGDADALAAVIGRVRDDDALVARLARAARDTRESLGHGLPDWIEAHLRLYTQLARPAGRHTDTQVARAAG</sequence>
<dbReference type="EMBL" id="CP123389">
    <property type="protein sequence ID" value="XCC97653.1"/>
    <property type="molecule type" value="Genomic_DNA"/>
</dbReference>
<geneLocation type="plasmid" evidence="2">
    <name>unnamed4</name>
</geneLocation>